<proteinExistence type="predicted"/>
<evidence type="ECO:0000313" key="3">
    <source>
        <dbReference type="Proteomes" id="UP000295684"/>
    </source>
</evidence>
<name>A0A4R2HMB3_9SPHI</name>
<dbReference type="EMBL" id="SLWO01000001">
    <property type="protein sequence ID" value="TCO30752.1"/>
    <property type="molecule type" value="Genomic_DNA"/>
</dbReference>
<dbReference type="Proteomes" id="UP000295684">
    <property type="component" value="Unassembled WGS sequence"/>
</dbReference>
<dbReference type="InterPro" id="IPR011051">
    <property type="entry name" value="RmlC_Cupin_sf"/>
</dbReference>
<dbReference type="EMBL" id="BMJO01000001">
    <property type="protein sequence ID" value="GGE44698.1"/>
    <property type="molecule type" value="Genomic_DNA"/>
</dbReference>
<gene>
    <name evidence="2" type="ORF">EV200_101190</name>
    <name evidence="1" type="ORF">GCM10011413_08530</name>
</gene>
<dbReference type="OrthoDB" id="950196at2"/>
<evidence type="ECO:0008006" key="5">
    <source>
        <dbReference type="Google" id="ProtNLM"/>
    </source>
</evidence>
<dbReference type="AlphaFoldDB" id="A0A4R2HMB3"/>
<reference evidence="1" key="4">
    <citation type="submission" date="2024-05" db="EMBL/GenBank/DDBJ databases">
        <authorList>
            <person name="Sun Q."/>
            <person name="Zhou Y."/>
        </authorList>
    </citation>
    <scope>NUCLEOTIDE SEQUENCE</scope>
    <source>
        <strain evidence="1">CGMCC 1.15644</strain>
    </source>
</reference>
<dbReference type="SUPFAM" id="SSF51182">
    <property type="entry name" value="RmlC-like cupins"/>
    <property type="match status" value="1"/>
</dbReference>
<accession>A0A4R2HMB3</accession>
<reference evidence="1" key="1">
    <citation type="journal article" date="2014" name="Int. J. Syst. Evol. Microbiol.">
        <title>Complete genome of a new Firmicutes species belonging to the dominant human colonic microbiota ('Ruminococcus bicirculans') reveals two chromosomes and a selective capacity to utilize plant glucans.</title>
        <authorList>
            <consortium name="NISC Comparative Sequencing Program"/>
            <person name="Wegmann U."/>
            <person name="Louis P."/>
            <person name="Goesmann A."/>
            <person name="Henrissat B."/>
            <person name="Duncan S.H."/>
            <person name="Flint H.J."/>
        </authorList>
    </citation>
    <scope>NUCLEOTIDE SEQUENCE</scope>
    <source>
        <strain evidence="1">CGMCC 1.15644</strain>
    </source>
</reference>
<sequence length="144" mass="16553">MKLSIRSEKLSKVFKKHHIEGLPFSASINEFSAPDTGDPHDHPFDFITHILDGGYTERTYQIDAFGNINVNDIERKPGTSHFVKATDIHQIIHLSTGHCVTMMIPQSGHIRSTCFYRFLEGKAYRRLWNKRKFIPILQADLDSI</sequence>
<reference evidence="4" key="2">
    <citation type="journal article" date="2019" name="Int. J. Syst. Evol. Microbiol.">
        <title>The Global Catalogue of Microorganisms (GCM) 10K type strain sequencing project: providing services to taxonomists for standard genome sequencing and annotation.</title>
        <authorList>
            <consortium name="The Broad Institute Genomics Platform"/>
            <consortium name="The Broad Institute Genome Sequencing Center for Infectious Disease"/>
            <person name="Wu L."/>
            <person name="Ma J."/>
        </authorList>
    </citation>
    <scope>NUCLEOTIDE SEQUENCE [LARGE SCALE GENOMIC DNA]</scope>
    <source>
        <strain evidence="4">CGMCC 1.15644</strain>
    </source>
</reference>
<reference evidence="2 3" key="3">
    <citation type="submission" date="2019-03" db="EMBL/GenBank/DDBJ databases">
        <title>Genomic Encyclopedia of Type Strains, Phase IV (KMG-IV): sequencing the most valuable type-strain genomes for metagenomic binning, comparative biology and taxonomic classification.</title>
        <authorList>
            <person name="Goeker M."/>
        </authorList>
    </citation>
    <scope>NUCLEOTIDE SEQUENCE [LARGE SCALE GENOMIC DNA]</scope>
    <source>
        <strain evidence="2 3">DSM 103236</strain>
    </source>
</reference>
<protein>
    <recommendedName>
        <fullName evidence="5">Cupin domain</fullName>
    </recommendedName>
</protein>
<keyword evidence="4" id="KW-1185">Reference proteome</keyword>
<dbReference type="RefSeq" id="WP_132528943.1">
    <property type="nucleotide sequence ID" value="NZ_BMJO01000001.1"/>
</dbReference>
<dbReference type="Proteomes" id="UP000622648">
    <property type="component" value="Unassembled WGS sequence"/>
</dbReference>
<evidence type="ECO:0000313" key="4">
    <source>
        <dbReference type="Proteomes" id="UP000622648"/>
    </source>
</evidence>
<evidence type="ECO:0000313" key="2">
    <source>
        <dbReference type="EMBL" id="TCO30752.1"/>
    </source>
</evidence>
<organism evidence="2 3">
    <name type="scientific">Pedobacter psychrotolerans</name>
    <dbReference type="NCBI Taxonomy" id="1843235"/>
    <lineage>
        <taxon>Bacteria</taxon>
        <taxon>Pseudomonadati</taxon>
        <taxon>Bacteroidota</taxon>
        <taxon>Sphingobacteriia</taxon>
        <taxon>Sphingobacteriales</taxon>
        <taxon>Sphingobacteriaceae</taxon>
        <taxon>Pedobacter</taxon>
    </lineage>
</organism>
<comment type="caution">
    <text evidence="2">The sequence shown here is derived from an EMBL/GenBank/DDBJ whole genome shotgun (WGS) entry which is preliminary data.</text>
</comment>
<evidence type="ECO:0000313" key="1">
    <source>
        <dbReference type="EMBL" id="GGE44698.1"/>
    </source>
</evidence>